<sequence length="99" mass="11470">MRVIIQPQAEADLEEIVDYIARDAPLRAFSFARELRERCESLADMALAFPLVPRYEHKGVRRRPHGNYLIFYRVAVDQIDVLHVLNGAQDYEAILFPAE</sequence>
<dbReference type="PANTHER" id="PTHR33755:SF6">
    <property type="entry name" value="PLASMID STABILIZATION SYSTEM PROTEIN"/>
    <property type="match status" value="1"/>
</dbReference>
<reference evidence="3 4" key="1">
    <citation type="submission" date="2023-07" db="EMBL/GenBank/DDBJ databases">
        <title>Genomic Encyclopedia of Type Strains, Phase IV (KMG-IV): sequencing the most valuable type-strain genomes for metagenomic binning, comparative biology and taxonomic classification.</title>
        <authorList>
            <person name="Goeker M."/>
        </authorList>
    </citation>
    <scope>NUCLEOTIDE SEQUENCE [LARGE SCALE GENOMIC DNA]</scope>
    <source>
        <strain evidence="3 4">DSM 5896</strain>
    </source>
</reference>
<dbReference type="Pfam" id="PF05016">
    <property type="entry name" value="ParE_toxin"/>
    <property type="match status" value="1"/>
</dbReference>
<dbReference type="PANTHER" id="PTHR33755">
    <property type="entry name" value="TOXIN PARE1-RELATED"/>
    <property type="match status" value="1"/>
</dbReference>
<dbReference type="RefSeq" id="WP_307424791.1">
    <property type="nucleotide sequence ID" value="NZ_JAUSVK010000001.1"/>
</dbReference>
<evidence type="ECO:0000256" key="1">
    <source>
        <dbReference type="ARBA" id="ARBA00006226"/>
    </source>
</evidence>
<dbReference type="InterPro" id="IPR035093">
    <property type="entry name" value="RelE/ParE_toxin_dom_sf"/>
</dbReference>
<organism evidence="3 4">
    <name type="scientific">Labrys monachus</name>
    <dbReference type="NCBI Taxonomy" id="217067"/>
    <lineage>
        <taxon>Bacteria</taxon>
        <taxon>Pseudomonadati</taxon>
        <taxon>Pseudomonadota</taxon>
        <taxon>Alphaproteobacteria</taxon>
        <taxon>Hyphomicrobiales</taxon>
        <taxon>Xanthobacteraceae</taxon>
        <taxon>Labrys</taxon>
    </lineage>
</organism>
<evidence type="ECO:0000313" key="3">
    <source>
        <dbReference type="EMBL" id="MDQ0391835.1"/>
    </source>
</evidence>
<dbReference type="EMBL" id="JAUSVK010000001">
    <property type="protein sequence ID" value="MDQ0391835.1"/>
    <property type="molecule type" value="Genomic_DNA"/>
</dbReference>
<comment type="similarity">
    <text evidence="1">Belongs to the RelE toxin family.</text>
</comment>
<protein>
    <submittedName>
        <fullName evidence="3">Plasmid stabilization system protein ParE</fullName>
    </submittedName>
</protein>
<dbReference type="Gene3D" id="3.30.2310.20">
    <property type="entry name" value="RelE-like"/>
    <property type="match status" value="1"/>
</dbReference>
<keyword evidence="2" id="KW-1277">Toxin-antitoxin system</keyword>
<keyword evidence="4" id="KW-1185">Reference proteome</keyword>
<dbReference type="InterPro" id="IPR007712">
    <property type="entry name" value="RelE/ParE_toxin"/>
</dbReference>
<proteinExistence type="inferred from homology"/>
<accession>A0ABU0FB53</accession>
<comment type="caution">
    <text evidence="3">The sequence shown here is derived from an EMBL/GenBank/DDBJ whole genome shotgun (WGS) entry which is preliminary data.</text>
</comment>
<dbReference type="InterPro" id="IPR051803">
    <property type="entry name" value="TA_system_RelE-like_toxin"/>
</dbReference>
<evidence type="ECO:0000313" key="4">
    <source>
        <dbReference type="Proteomes" id="UP001237448"/>
    </source>
</evidence>
<name>A0ABU0FB53_9HYPH</name>
<evidence type="ECO:0000256" key="2">
    <source>
        <dbReference type="ARBA" id="ARBA00022649"/>
    </source>
</evidence>
<gene>
    <name evidence="3" type="ORF">J3R73_001627</name>
</gene>
<dbReference type="Proteomes" id="UP001237448">
    <property type="component" value="Unassembled WGS sequence"/>
</dbReference>